<evidence type="ECO:0000256" key="5">
    <source>
        <dbReference type="ARBA" id="ARBA00022630"/>
    </source>
</evidence>
<comment type="catalytic activity">
    <reaction evidence="9">
        <text>L-ornithine + NADPH + O2 = N(5)-hydroxy-L-ornithine + NADP(+) + H2O</text>
        <dbReference type="Rhea" id="RHEA:41508"/>
        <dbReference type="ChEBI" id="CHEBI:15377"/>
        <dbReference type="ChEBI" id="CHEBI:15379"/>
        <dbReference type="ChEBI" id="CHEBI:46911"/>
        <dbReference type="ChEBI" id="CHEBI:57783"/>
        <dbReference type="ChEBI" id="CHEBI:58349"/>
        <dbReference type="ChEBI" id="CHEBI:78275"/>
        <dbReference type="EC" id="1.14.13.196"/>
    </reaction>
</comment>
<dbReference type="Pfam" id="PF13434">
    <property type="entry name" value="Lys_Orn_oxgnase"/>
    <property type="match status" value="1"/>
</dbReference>
<name>A0AAN7W6Q8_9PEZI</name>
<proteinExistence type="inferred from homology"/>
<comment type="similarity">
    <text evidence="3">Belongs to the lysine N(6)-hydroxylase/L-ornithine N(5)-oxygenase family.</text>
</comment>
<comment type="caution">
    <text evidence="11">The sequence shown here is derived from an EMBL/GenBank/DDBJ whole genome shotgun (WGS) entry which is preliminary data.</text>
</comment>
<dbReference type="EMBL" id="JAVRQU010000009">
    <property type="protein sequence ID" value="KAK5699063.1"/>
    <property type="molecule type" value="Genomic_DNA"/>
</dbReference>
<evidence type="ECO:0000256" key="6">
    <source>
        <dbReference type="ARBA" id="ARBA00022827"/>
    </source>
</evidence>
<dbReference type="EC" id="1.14.13.196" evidence="4"/>
<evidence type="ECO:0000256" key="10">
    <source>
        <dbReference type="ARBA" id="ARBA00049248"/>
    </source>
</evidence>
<gene>
    <name evidence="11" type="ORF">LTR97_006712</name>
</gene>
<keyword evidence="8" id="KW-0560">Oxidoreductase</keyword>
<evidence type="ECO:0000313" key="12">
    <source>
        <dbReference type="Proteomes" id="UP001310594"/>
    </source>
</evidence>
<evidence type="ECO:0000256" key="1">
    <source>
        <dbReference type="ARBA" id="ARBA00001974"/>
    </source>
</evidence>
<comment type="cofactor">
    <cofactor evidence="1">
        <name>FAD</name>
        <dbReference type="ChEBI" id="CHEBI:57692"/>
    </cofactor>
</comment>
<keyword evidence="7" id="KW-0521">NADP</keyword>
<evidence type="ECO:0000256" key="8">
    <source>
        <dbReference type="ARBA" id="ARBA00023002"/>
    </source>
</evidence>
<evidence type="ECO:0000313" key="11">
    <source>
        <dbReference type="EMBL" id="KAK5699063.1"/>
    </source>
</evidence>
<comment type="catalytic activity">
    <reaction evidence="10">
        <text>L-ornithine + NADH + O2 = N(5)-hydroxy-L-ornithine + NAD(+) + H2O</text>
        <dbReference type="Rhea" id="RHEA:41512"/>
        <dbReference type="ChEBI" id="CHEBI:15377"/>
        <dbReference type="ChEBI" id="CHEBI:15379"/>
        <dbReference type="ChEBI" id="CHEBI:46911"/>
        <dbReference type="ChEBI" id="CHEBI:57540"/>
        <dbReference type="ChEBI" id="CHEBI:57945"/>
        <dbReference type="ChEBI" id="CHEBI:78275"/>
        <dbReference type="EC" id="1.14.13.196"/>
    </reaction>
</comment>
<dbReference type="AlphaFoldDB" id="A0AAN7W6Q8"/>
<dbReference type="InterPro" id="IPR036188">
    <property type="entry name" value="FAD/NAD-bd_sf"/>
</dbReference>
<dbReference type="GO" id="GO:0016491">
    <property type="term" value="F:oxidoreductase activity"/>
    <property type="evidence" value="ECO:0007669"/>
    <property type="project" value="UniProtKB-KW"/>
</dbReference>
<comment type="pathway">
    <text evidence="2">Siderophore biosynthesis.</text>
</comment>
<reference evidence="11" key="1">
    <citation type="submission" date="2023-08" db="EMBL/GenBank/DDBJ databases">
        <title>Black Yeasts Isolated from many extreme environments.</title>
        <authorList>
            <person name="Coleine C."/>
            <person name="Stajich J.E."/>
            <person name="Selbmann L."/>
        </authorList>
    </citation>
    <scope>NUCLEOTIDE SEQUENCE</scope>
    <source>
        <strain evidence="11">CCFEE 5810</strain>
    </source>
</reference>
<evidence type="ECO:0000256" key="2">
    <source>
        <dbReference type="ARBA" id="ARBA00004924"/>
    </source>
</evidence>
<dbReference type="SUPFAM" id="SSF51905">
    <property type="entry name" value="FAD/NAD(P)-binding domain"/>
    <property type="match status" value="2"/>
</dbReference>
<evidence type="ECO:0000256" key="3">
    <source>
        <dbReference type="ARBA" id="ARBA00007588"/>
    </source>
</evidence>
<sequence>MDTRNLLMQNEVVLDVLIIGAGPCGLAVAARLRERTPSALYTDEEHRRFHWLSRHGNHYSVKDKRTGRTKPSSTRDSAVTNPSLLILDNSSDRWMAKWRRQFEALKITHLRSPLFFHPSPQDTEALKAFAYSEDRSDELLEISGCVGKELSKHKKKKRTNCKKSGDSGNMLILRRIMGSYEIDERDREDYFTPSSKLFEDFCVKLATNYSLKEGLIRQESVQQIEYTNFDGGSPVFTVRTNRAVHQSHAVVVAVGSGDDPVIPAPFPSGICIGAVHSARMMPGRLIDPSLACKIRARKTTNVLVIGGGLSSAQITDAVLGAGVSRVWHLVRGPLRVKPFDVDLQWMGKFKNGEKSAFWMADSDEERVQLLREAIGGGSITPRYRKILKKHENVDRLTLYAETRVTAQKWSGDSQQWHVESDPPRPTMPPFDFIYFATGMQKGLETCHFLEDFQGKFPIHVEYGLPALTDDLSWREDIPLFVCGKMASLRLGPDAGNLGGARAGAERIAVAIKARRERNELRDSGLMMDNESGRLRYTAGIGSRYASLADEG</sequence>
<dbReference type="InterPro" id="IPR025700">
    <property type="entry name" value="Lys/Orn_oxygenase"/>
</dbReference>
<dbReference type="PANTHER" id="PTHR38663:SF1">
    <property type="entry name" value="L-ORNITHINE N(5)-MONOOXYGENASE"/>
    <property type="match status" value="1"/>
</dbReference>
<dbReference type="Gene3D" id="3.50.50.60">
    <property type="entry name" value="FAD/NAD(P)-binding domain"/>
    <property type="match status" value="1"/>
</dbReference>
<keyword evidence="5" id="KW-0285">Flavoprotein</keyword>
<dbReference type="Proteomes" id="UP001310594">
    <property type="component" value="Unassembled WGS sequence"/>
</dbReference>
<dbReference type="PANTHER" id="PTHR38663">
    <property type="match status" value="1"/>
</dbReference>
<accession>A0AAN7W6Q8</accession>
<evidence type="ECO:0000256" key="4">
    <source>
        <dbReference type="ARBA" id="ARBA00012881"/>
    </source>
</evidence>
<organism evidence="11 12">
    <name type="scientific">Elasticomyces elasticus</name>
    <dbReference type="NCBI Taxonomy" id="574655"/>
    <lineage>
        <taxon>Eukaryota</taxon>
        <taxon>Fungi</taxon>
        <taxon>Dikarya</taxon>
        <taxon>Ascomycota</taxon>
        <taxon>Pezizomycotina</taxon>
        <taxon>Dothideomycetes</taxon>
        <taxon>Dothideomycetidae</taxon>
        <taxon>Mycosphaerellales</taxon>
        <taxon>Teratosphaeriaceae</taxon>
        <taxon>Elasticomyces</taxon>
    </lineage>
</organism>
<protein>
    <recommendedName>
        <fullName evidence="4">L-ornithine N(5)-monooxygenase [NAD(P)H]</fullName>
        <ecNumber evidence="4">1.14.13.196</ecNumber>
    </recommendedName>
</protein>
<evidence type="ECO:0000256" key="9">
    <source>
        <dbReference type="ARBA" id="ARBA00047598"/>
    </source>
</evidence>
<evidence type="ECO:0000256" key="7">
    <source>
        <dbReference type="ARBA" id="ARBA00022857"/>
    </source>
</evidence>
<keyword evidence="6" id="KW-0274">FAD</keyword>